<organism evidence="3 4">
    <name type="scientific">Candidatus Auribacter fodinae</name>
    <dbReference type="NCBI Taxonomy" id="2093366"/>
    <lineage>
        <taxon>Bacteria</taxon>
        <taxon>Pseudomonadati</taxon>
        <taxon>Candidatus Auribacterota</taxon>
        <taxon>Candidatus Auribacteria</taxon>
        <taxon>Candidatus Auribacterales</taxon>
        <taxon>Candidatus Auribacteraceae</taxon>
        <taxon>Candidatus Auribacter</taxon>
    </lineage>
</organism>
<dbReference type="Pfam" id="PF13485">
    <property type="entry name" value="Peptidase_MA_2"/>
    <property type="match status" value="1"/>
</dbReference>
<proteinExistence type="predicted"/>
<feature type="chain" id="PRO_5017466805" description="Peptidase MA-like domain-containing protein" evidence="1">
    <location>
        <begin position="16"/>
        <end position="261"/>
    </location>
</feature>
<name>A0A3A4R111_9BACT</name>
<accession>A0A3A4R111</accession>
<feature type="signal peptide" evidence="1">
    <location>
        <begin position="1"/>
        <end position="15"/>
    </location>
</feature>
<keyword evidence="1" id="KW-0732">Signal</keyword>
<reference evidence="3 4" key="1">
    <citation type="journal article" date="2017" name="ISME J.">
        <title>Energy and carbon metabolisms in a deep terrestrial subsurface fluid microbial community.</title>
        <authorList>
            <person name="Momper L."/>
            <person name="Jungbluth S.P."/>
            <person name="Lee M.D."/>
            <person name="Amend J.P."/>
        </authorList>
    </citation>
    <scope>NUCLEOTIDE SEQUENCE [LARGE SCALE GENOMIC DNA]</scope>
    <source>
        <strain evidence="3">SURF_26</strain>
    </source>
</reference>
<gene>
    <name evidence="3" type="ORF">C4541_08745</name>
</gene>
<evidence type="ECO:0000313" key="4">
    <source>
        <dbReference type="Proteomes" id="UP000266426"/>
    </source>
</evidence>
<comment type="caution">
    <text evidence="3">The sequence shown here is derived from an EMBL/GenBank/DDBJ whole genome shotgun (WGS) entry which is preliminary data.</text>
</comment>
<dbReference type="EMBL" id="QZJZ01000071">
    <property type="protein sequence ID" value="RJP58106.1"/>
    <property type="molecule type" value="Genomic_DNA"/>
</dbReference>
<feature type="domain" description="Peptidase MA-like" evidence="2">
    <location>
        <begin position="94"/>
        <end position="257"/>
    </location>
</feature>
<sequence length="261" mass="30861">MRRSFLYILTFFCFAAQTSCFPQELSFEEIKSDHFIIQYRCGTSFAKEVETAAEKYYDSITTDLELDRFSGFWTWDNRCTIILFESHDEYCAVTRQPDWSGGHVDYRSKRLYAFPWAENFLNSLLPHELTHIILREYIKDNPNVPLWIDEGLAQFQENIDRTEQDNAMRGILKDGAYIPLAEIQRIKSLIQVEDDRKISLFYLQSYYLIRFMVDSYGKQQFAEFIRQLRAGKTVEEALRFAYPSSIRTIALLEQKWCNSGE</sequence>
<evidence type="ECO:0000313" key="3">
    <source>
        <dbReference type="EMBL" id="RJP58106.1"/>
    </source>
</evidence>
<protein>
    <recommendedName>
        <fullName evidence="2">Peptidase MA-like domain-containing protein</fullName>
    </recommendedName>
</protein>
<dbReference type="InterPro" id="IPR039568">
    <property type="entry name" value="Peptidase_MA-like_dom"/>
</dbReference>
<dbReference type="AlphaFoldDB" id="A0A3A4R111"/>
<evidence type="ECO:0000256" key="1">
    <source>
        <dbReference type="SAM" id="SignalP"/>
    </source>
</evidence>
<dbReference type="Proteomes" id="UP000266426">
    <property type="component" value="Unassembled WGS sequence"/>
</dbReference>
<evidence type="ECO:0000259" key="2">
    <source>
        <dbReference type="Pfam" id="PF13485"/>
    </source>
</evidence>